<evidence type="ECO:0000313" key="6">
    <source>
        <dbReference type="Proteomes" id="UP000319852"/>
    </source>
</evidence>
<reference evidence="5 6" key="1">
    <citation type="submission" date="2019-02" db="EMBL/GenBank/DDBJ databases">
        <title>Deep-cultivation of Planctomycetes and their phenomic and genomic characterization uncovers novel biology.</title>
        <authorList>
            <person name="Wiegand S."/>
            <person name="Jogler M."/>
            <person name="Boedeker C."/>
            <person name="Pinto D."/>
            <person name="Vollmers J."/>
            <person name="Rivas-Marin E."/>
            <person name="Kohn T."/>
            <person name="Peeters S.H."/>
            <person name="Heuer A."/>
            <person name="Rast P."/>
            <person name="Oberbeckmann S."/>
            <person name="Bunk B."/>
            <person name="Jeske O."/>
            <person name="Meyerdierks A."/>
            <person name="Storesund J.E."/>
            <person name="Kallscheuer N."/>
            <person name="Luecker S."/>
            <person name="Lage O.M."/>
            <person name="Pohl T."/>
            <person name="Merkel B.J."/>
            <person name="Hornburger P."/>
            <person name="Mueller R.-W."/>
            <person name="Bruemmer F."/>
            <person name="Labrenz M."/>
            <person name="Spormann A.M."/>
            <person name="Op den Camp H."/>
            <person name="Overmann J."/>
            <person name="Amann R."/>
            <person name="Jetten M.S.M."/>
            <person name="Mascher T."/>
            <person name="Medema M.H."/>
            <person name="Devos D.P."/>
            <person name="Kaster A.-K."/>
            <person name="Ovreas L."/>
            <person name="Rohde M."/>
            <person name="Galperin M.Y."/>
            <person name="Jogler C."/>
        </authorList>
    </citation>
    <scope>NUCLEOTIDE SEQUENCE [LARGE SCALE GENOMIC DNA]</scope>
    <source>
        <strain evidence="5 6">HG15A2</strain>
    </source>
</reference>
<protein>
    <recommendedName>
        <fullName evidence="1">diguanylate cyclase</fullName>
        <ecNumber evidence="1">2.7.7.65</ecNumber>
    </recommendedName>
</protein>
<evidence type="ECO:0000256" key="3">
    <source>
        <dbReference type="SAM" id="MobiDB-lite"/>
    </source>
</evidence>
<evidence type="ECO:0000313" key="5">
    <source>
        <dbReference type="EMBL" id="QDS99714.1"/>
    </source>
</evidence>
<accession>A0A517MXW0</accession>
<organism evidence="5 6">
    <name type="scientific">Adhaeretor mobilis</name>
    <dbReference type="NCBI Taxonomy" id="1930276"/>
    <lineage>
        <taxon>Bacteria</taxon>
        <taxon>Pseudomonadati</taxon>
        <taxon>Planctomycetota</taxon>
        <taxon>Planctomycetia</taxon>
        <taxon>Pirellulales</taxon>
        <taxon>Lacipirellulaceae</taxon>
        <taxon>Adhaeretor</taxon>
    </lineage>
</organism>
<proteinExistence type="predicted"/>
<dbReference type="InterPro" id="IPR050469">
    <property type="entry name" value="Diguanylate_Cyclase"/>
</dbReference>
<dbReference type="NCBIfam" id="TIGR00254">
    <property type="entry name" value="GGDEF"/>
    <property type="match status" value="1"/>
</dbReference>
<dbReference type="PANTHER" id="PTHR45138">
    <property type="entry name" value="REGULATORY COMPONENTS OF SENSORY TRANSDUCTION SYSTEM"/>
    <property type="match status" value="1"/>
</dbReference>
<dbReference type="InterPro" id="IPR043128">
    <property type="entry name" value="Rev_trsase/Diguanyl_cyclase"/>
</dbReference>
<dbReference type="GO" id="GO:1902201">
    <property type="term" value="P:negative regulation of bacterial-type flagellum-dependent cell motility"/>
    <property type="evidence" value="ECO:0007669"/>
    <property type="project" value="TreeGrafter"/>
</dbReference>
<feature type="region of interest" description="Disordered" evidence="3">
    <location>
        <begin position="298"/>
        <end position="322"/>
    </location>
</feature>
<dbReference type="InterPro" id="IPR000160">
    <property type="entry name" value="GGDEF_dom"/>
</dbReference>
<feature type="domain" description="GGDEF" evidence="4">
    <location>
        <begin position="176"/>
        <end position="290"/>
    </location>
</feature>
<dbReference type="EMBL" id="CP036263">
    <property type="protein sequence ID" value="QDS99714.1"/>
    <property type="molecule type" value="Genomic_DNA"/>
</dbReference>
<evidence type="ECO:0000256" key="2">
    <source>
        <dbReference type="ARBA" id="ARBA00034247"/>
    </source>
</evidence>
<dbReference type="SUPFAM" id="SSF55073">
    <property type="entry name" value="Nucleotide cyclase"/>
    <property type="match status" value="1"/>
</dbReference>
<keyword evidence="6" id="KW-1185">Reference proteome</keyword>
<gene>
    <name evidence="5" type="primary">pleD_3</name>
    <name evidence="5" type="ORF">HG15A2_30430</name>
</gene>
<dbReference type="Gene3D" id="3.30.70.270">
    <property type="match status" value="1"/>
</dbReference>
<dbReference type="GO" id="GO:0052621">
    <property type="term" value="F:diguanylate cyclase activity"/>
    <property type="evidence" value="ECO:0007669"/>
    <property type="project" value="UniProtKB-EC"/>
</dbReference>
<dbReference type="PANTHER" id="PTHR45138:SF9">
    <property type="entry name" value="DIGUANYLATE CYCLASE DGCM-RELATED"/>
    <property type="match status" value="1"/>
</dbReference>
<dbReference type="OrthoDB" id="244535at2"/>
<dbReference type="Proteomes" id="UP000319852">
    <property type="component" value="Chromosome"/>
</dbReference>
<dbReference type="CDD" id="cd01949">
    <property type="entry name" value="GGDEF"/>
    <property type="match status" value="1"/>
</dbReference>
<dbReference type="AlphaFoldDB" id="A0A517MXW0"/>
<feature type="compositionally biased region" description="Polar residues" evidence="3">
    <location>
        <begin position="298"/>
        <end position="308"/>
    </location>
</feature>
<dbReference type="EC" id="2.7.7.65" evidence="1"/>
<comment type="catalytic activity">
    <reaction evidence="2">
        <text>2 GTP = 3',3'-c-di-GMP + 2 diphosphate</text>
        <dbReference type="Rhea" id="RHEA:24898"/>
        <dbReference type="ChEBI" id="CHEBI:33019"/>
        <dbReference type="ChEBI" id="CHEBI:37565"/>
        <dbReference type="ChEBI" id="CHEBI:58805"/>
        <dbReference type="EC" id="2.7.7.65"/>
    </reaction>
</comment>
<dbReference type="PROSITE" id="PS50887">
    <property type="entry name" value="GGDEF"/>
    <property type="match status" value="1"/>
</dbReference>
<dbReference type="RefSeq" id="WP_145060887.1">
    <property type="nucleotide sequence ID" value="NZ_CP036263.1"/>
</dbReference>
<sequence length="322" mass="35444">MFSLLNELQFPNSLLAEAAAFAAIATLGYLFGKRTRHVNSSTEEKPEGSLHTELNRAKQIAGGLQDVTLNIRKELAGHHAKIAEFQKHVRQIQEEDNEDAWKTLSEKAEAILGPTLRLTTNLSLAYDQLRKQSAQLMTFAGSRIDAETGVHNRRALQEQLEVLFSMNSSQEDNHERRFALALFSIEVGDDPQDAVAFAQRLAKDVRGTDFVARYSTDEFAVVMPQTHLGGALVFSQRFLAKMSDECGTTVWGGVVETSSGDDPNRLLSRADSALYSARATGQSCLFQHVAGMLRRAETNTTPVASPSTEYDESHVSVGTLVE</sequence>
<evidence type="ECO:0000259" key="4">
    <source>
        <dbReference type="PROSITE" id="PS50887"/>
    </source>
</evidence>
<name>A0A517MXW0_9BACT</name>
<dbReference type="KEGG" id="amob:HG15A2_30430"/>
<dbReference type="GO" id="GO:0043709">
    <property type="term" value="P:cell adhesion involved in single-species biofilm formation"/>
    <property type="evidence" value="ECO:0007669"/>
    <property type="project" value="TreeGrafter"/>
</dbReference>
<dbReference type="SMART" id="SM00267">
    <property type="entry name" value="GGDEF"/>
    <property type="match status" value="1"/>
</dbReference>
<dbReference type="Pfam" id="PF00990">
    <property type="entry name" value="GGDEF"/>
    <property type="match status" value="1"/>
</dbReference>
<evidence type="ECO:0000256" key="1">
    <source>
        <dbReference type="ARBA" id="ARBA00012528"/>
    </source>
</evidence>
<dbReference type="GO" id="GO:0005886">
    <property type="term" value="C:plasma membrane"/>
    <property type="evidence" value="ECO:0007669"/>
    <property type="project" value="TreeGrafter"/>
</dbReference>
<dbReference type="InterPro" id="IPR029787">
    <property type="entry name" value="Nucleotide_cyclase"/>
</dbReference>